<keyword evidence="2" id="KW-1133">Transmembrane helix</keyword>
<feature type="compositionally biased region" description="Polar residues" evidence="1">
    <location>
        <begin position="92"/>
        <end position="107"/>
    </location>
</feature>
<dbReference type="AlphaFoldDB" id="A0AAI8YT89"/>
<feature type="region of interest" description="Disordered" evidence="1">
    <location>
        <begin position="92"/>
        <end position="124"/>
    </location>
</feature>
<feature type="transmembrane region" description="Helical" evidence="2">
    <location>
        <begin position="148"/>
        <end position="167"/>
    </location>
</feature>
<evidence type="ECO:0000256" key="1">
    <source>
        <dbReference type="SAM" id="MobiDB-lite"/>
    </source>
</evidence>
<organism evidence="3 4">
    <name type="scientific">Lecanosticta acicola</name>
    <dbReference type="NCBI Taxonomy" id="111012"/>
    <lineage>
        <taxon>Eukaryota</taxon>
        <taxon>Fungi</taxon>
        <taxon>Dikarya</taxon>
        <taxon>Ascomycota</taxon>
        <taxon>Pezizomycotina</taxon>
        <taxon>Dothideomycetes</taxon>
        <taxon>Dothideomycetidae</taxon>
        <taxon>Mycosphaerellales</taxon>
        <taxon>Mycosphaerellaceae</taxon>
        <taxon>Lecanosticta</taxon>
    </lineage>
</organism>
<sequence length="176" mass="20023">MSAETTALHTLSAQSHGARHQSRHKKHDPFLDLSDDALKRPDQPSPNTSDQNGQTTSEHSIIADLILTPISVISFILSLCIVEREQRQWRLSQHAPSPNPSSWSQFGRRSPEPYQHSEGSTWHPHLSWHRRGVAKSQLDSVFEMRSRVLVALAAWTLLGFLAVFYASRRMYNWAFA</sequence>
<evidence type="ECO:0000256" key="2">
    <source>
        <dbReference type="SAM" id="Phobius"/>
    </source>
</evidence>
<gene>
    <name evidence="3" type="ORF">LECACI_7A001569</name>
</gene>
<keyword evidence="4" id="KW-1185">Reference proteome</keyword>
<feature type="transmembrane region" description="Helical" evidence="2">
    <location>
        <begin position="61"/>
        <end position="82"/>
    </location>
</feature>
<keyword evidence="2" id="KW-0812">Transmembrane</keyword>
<feature type="region of interest" description="Disordered" evidence="1">
    <location>
        <begin position="1"/>
        <end position="56"/>
    </location>
</feature>
<proteinExistence type="predicted"/>
<name>A0AAI8YT89_9PEZI</name>
<evidence type="ECO:0000313" key="4">
    <source>
        <dbReference type="Proteomes" id="UP001296104"/>
    </source>
</evidence>
<protein>
    <submittedName>
        <fullName evidence="3">Fe-containing alcohol</fullName>
    </submittedName>
</protein>
<comment type="caution">
    <text evidence="3">The sequence shown here is derived from an EMBL/GenBank/DDBJ whole genome shotgun (WGS) entry which is preliminary data.</text>
</comment>
<accession>A0AAI8YT89</accession>
<reference evidence="3" key="1">
    <citation type="submission" date="2023-11" db="EMBL/GenBank/DDBJ databases">
        <authorList>
            <person name="Alioto T."/>
            <person name="Alioto T."/>
            <person name="Gomez Garrido J."/>
        </authorList>
    </citation>
    <scope>NUCLEOTIDE SEQUENCE</scope>
</reference>
<evidence type="ECO:0000313" key="3">
    <source>
        <dbReference type="EMBL" id="CAK3845584.1"/>
    </source>
</evidence>
<feature type="compositionally biased region" description="Polar residues" evidence="1">
    <location>
        <begin position="45"/>
        <end position="56"/>
    </location>
</feature>
<dbReference type="Proteomes" id="UP001296104">
    <property type="component" value="Unassembled WGS sequence"/>
</dbReference>
<keyword evidence="2" id="KW-0472">Membrane</keyword>
<feature type="compositionally biased region" description="Polar residues" evidence="1">
    <location>
        <begin position="1"/>
        <end position="15"/>
    </location>
</feature>
<feature type="compositionally biased region" description="Basic residues" evidence="1">
    <location>
        <begin position="17"/>
        <end position="27"/>
    </location>
</feature>
<dbReference type="EMBL" id="CAVMBE010000006">
    <property type="protein sequence ID" value="CAK3845584.1"/>
    <property type="molecule type" value="Genomic_DNA"/>
</dbReference>